<feature type="transmembrane region" description="Helical" evidence="1">
    <location>
        <begin position="109"/>
        <end position="130"/>
    </location>
</feature>
<keyword evidence="1" id="KW-0812">Transmembrane</keyword>
<dbReference type="Proteomes" id="UP001273505">
    <property type="component" value="Unassembled WGS sequence"/>
</dbReference>
<keyword evidence="1" id="KW-0472">Membrane</keyword>
<dbReference type="RefSeq" id="WP_302722567.1">
    <property type="nucleotide sequence ID" value="NZ_JAULRU010000569.1"/>
</dbReference>
<sequence>MRVIRKIALIIETIIGFGLPIYMWVLGLIMSPFLFLGFVTGGEIEMAVSVLAVALGGIGLWGMLQLAVKVIEPHSRVTTPRRLTGFVVCGLLAVSIATVLLGFEPKGFSLIFLPPVLVTVHFLYLARGYLWPNS</sequence>
<feature type="transmembrane region" description="Helical" evidence="1">
    <location>
        <begin position="7"/>
        <end position="35"/>
    </location>
</feature>
<dbReference type="EMBL" id="JAXAFO010000014">
    <property type="protein sequence ID" value="MDX6849642.1"/>
    <property type="molecule type" value="Genomic_DNA"/>
</dbReference>
<name>A0ABU4RXL7_9GAMM</name>
<gene>
    <name evidence="2" type="ORF">SCD92_09740</name>
</gene>
<feature type="transmembrane region" description="Helical" evidence="1">
    <location>
        <begin position="83"/>
        <end position="103"/>
    </location>
</feature>
<comment type="caution">
    <text evidence="2">The sequence shown here is derived from an EMBL/GenBank/DDBJ whole genome shotgun (WGS) entry which is preliminary data.</text>
</comment>
<reference evidence="2 3" key="1">
    <citation type="submission" date="2023-11" db="EMBL/GenBank/DDBJ databases">
        <title>Gilvimarinus fulvus sp. nov., isolated from the surface of Kelp.</title>
        <authorList>
            <person name="Sun Y.Y."/>
            <person name="Gong Y."/>
            <person name="Du Z.J."/>
        </authorList>
    </citation>
    <scope>NUCLEOTIDE SEQUENCE [LARGE SCALE GENOMIC DNA]</scope>
    <source>
        <strain evidence="2 3">SDUM040013</strain>
    </source>
</reference>
<evidence type="ECO:0000313" key="2">
    <source>
        <dbReference type="EMBL" id="MDX6849642.1"/>
    </source>
</evidence>
<organism evidence="2 3">
    <name type="scientific">Gilvimarinus gilvus</name>
    <dbReference type="NCBI Taxonomy" id="3058038"/>
    <lineage>
        <taxon>Bacteria</taxon>
        <taxon>Pseudomonadati</taxon>
        <taxon>Pseudomonadota</taxon>
        <taxon>Gammaproteobacteria</taxon>
        <taxon>Cellvibrionales</taxon>
        <taxon>Cellvibrionaceae</taxon>
        <taxon>Gilvimarinus</taxon>
    </lineage>
</organism>
<evidence type="ECO:0000313" key="3">
    <source>
        <dbReference type="Proteomes" id="UP001273505"/>
    </source>
</evidence>
<accession>A0ABU4RXL7</accession>
<feature type="transmembrane region" description="Helical" evidence="1">
    <location>
        <begin position="47"/>
        <end position="71"/>
    </location>
</feature>
<keyword evidence="3" id="KW-1185">Reference proteome</keyword>
<evidence type="ECO:0000256" key="1">
    <source>
        <dbReference type="SAM" id="Phobius"/>
    </source>
</evidence>
<proteinExistence type="predicted"/>
<keyword evidence="1" id="KW-1133">Transmembrane helix</keyword>
<protein>
    <submittedName>
        <fullName evidence="2">Uncharacterized protein</fullName>
    </submittedName>
</protein>